<organism evidence="2 3">
    <name type="scientific">Schistosoma bovis</name>
    <name type="common">Blood fluke</name>
    <dbReference type="NCBI Taxonomy" id="6184"/>
    <lineage>
        <taxon>Eukaryota</taxon>
        <taxon>Metazoa</taxon>
        <taxon>Spiralia</taxon>
        <taxon>Lophotrochozoa</taxon>
        <taxon>Platyhelminthes</taxon>
        <taxon>Trematoda</taxon>
        <taxon>Digenea</taxon>
        <taxon>Strigeidida</taxon>
        <taxon>Schistosomatoidea</taxon>
        <taxon>Schistosomatidae</taxon>
        <taxon>Schistosoma</taxon>
    </lineage>
</organism>
<dbReference type="AlphaFoldDB" id="A0A430Q5W2"/>
<keyword evidence="1" id="KW-0472">Membrane</keyword>
<dbReference type="EMBL" id="QMKO01002588">
    <property type="protein sequence ID" value="RTG83088.1"/>
    <property type="molecule type" value="Genomic_DNA"/>
</dbReference>
<reference evidence="2 3" key="1">
    <citation type="journal article" date="2019" name="PLoS Pathog.">
        <title>Genome sequence of the bovine parasite Schistosoma bovis Tanzania.</title>
        <authorList>
            <person name="Oey H."/>
            <person name="Zakrzewski M."/>
            <person name="Gobert G."/>
            <person name="Gravermann K."/>
            <person name="Stoye J."/>
            <person name="Jones M."/>
            <person name="Mcmanus D."/>
            <person name="Krause L."/>
        </authorList>
    </citation>
    <scope>NUCLEOTIDE SEQUENCE [LARGE SCALE GENOMIC DNA]</scope>
    <source>
        <strain evidence="2 3">TAN1997</strain>
    </source>
</reference>
<evidence type="ECO:0000256" key="1">
    <source>
        <dbReference type="SAM" id="Phobius"/>
    </source>
</evidence>
<keyword evidence="1" id="KW-1133">Transmembrane helix</keyword>
<dbReference type="Proteomes" id="UP000290809">
    <property type="component" value="Unassembled WGS sequence"/>
</dbReference>
<feature type="transmembrane region" description="Helical" evidence="1">
    <location>
        <begin position="28"/>
        <end position="46"/>
    </location>
</feature>
<feature type="transmembrane region" description="Helical" evidence="1">
    <location>
        <begin position="58"/>
        <end position="75"/>
    </location>
</feature>
<sequence length="76" mass="9220">MIDLLLKELKYLNHVDIVNKCLQEALFILYRYLTIFCVLFKLNILNKKYSFKFQSKKPSTLTILKIYYLFYLGFII</sequence>
<gene>
    <name evidence="2" type="ORF">DC041_0002256</name>
</gene>
<evidence type="ECO:0000313" key="3">
    <source>
        <dbReference type="Proteomes" id="UP000290809"/>
    </source>
</evidence>
<protein>
    <submittedName>
        <fullName evidence="2">Uncharacterized protein</fullName>
    </submittedName>
</protein>
<keyword evidence="1" id="KW-0812">Transmembrane</keyword>
<keyword evidence="3" id="KW-1185">Reference proteome</keyword>
<comment type="caution">
    <text evidence="2">The sequence shown here is derived from an EMBL/GenBank/DDBJ whole genome shotgun (WGS) entry which is preliminary data.</text>
</comment>
<evidence type="ECO:0000313" key="2">
    <source>
        <dbReference type="EMBL" id="RTG83088.1"/>
    </source>
</evidence>
<proteinExistence type="predicted"/>
<name>A0A430Q5W2_SCHBO</name>
<accession>A0A430Q5W2</accession>